<dbReference type="Proteomes" id="UP000294164">
    <property type="component" value="Unassembled WGS sequence"/>
</dbReference>
<evidence type="ECO:0000259" key="2">
    <source>
        <dbReference type="Pfam" id="PF03886"/>
    </source>
</evidence>
<dbReference type="Pfam" id="PF03886">
    <property type="entry name" value="ABC_trans_aux"/>
    <property type="match status" value="1"/>
</dbReference>
<feature type="domain" description="ABC-type transport auxiliary lipoprotein component" evidence="2">
    <location>
        <begin position="35"/>
        <end position="195"/>
    </location>
</feature>
<dbReference type="EMBL" id="SHMG01000003">
    <property type="protein sequence ID" value="TAA44559.1"/>
    <property type="molecule type" value="Genomic_DNA"/>
</dbReference>
<evidence type="ECO:0000313" key="3">
    <source>
        <dbReference type="EMBL" id="TAA33110.1"/>
    </source>
</evidence>
<reference evidence="5 6" key="1">
    <citation type="submission" date="2019-02" db="EMBL/GenBank/DDBJ databases">
        <title>WGS of Pseudoxanthomonas species novum from clinical isolates.</title>
        <authorList>
            <person name="Bernier A.-M."/>
            <person name="Bernard K."/>
            <person name="Vachon A."/>
        </authorList>
    </citation>
    <scope>NUCLEOTIDE SEQUENCE [LARGE SCALE GENOMIC DNA]</scope>
    <source>
        <strain evidence="4 6">NML130969</strain>
        <strain evidence="3 5">NML171202</strain>
    </source>
</reference>
<feature type="chain" id="PRO_5042718384" evidence="1">
    <location>
        <begin position="18"/>
        <end position="214"/>
    </location>
</feature>
<dbReference type="PROSITE" id="PS51257">
    <property type="entry name" value="PROKAR_LIPOPROTEIN"/>
    <property type="match status" value="1"/>
</dbReference>
<proteinExistence type="predicted"/>
<dbReference type="SUPFAM" id="SSF159594">
    <property type="entry name" value="XCC0632-like"/>
    <property type="match status" value="1"/>
</dbReference>
<comment type="caution">
    <text evidence="4">The sequence shown here is derived from an EMBL/GenBank/DDBJ whole genome shotgun (WGS) entry which is preliminary data.</text>
</comment>
<accession>A0A4Q8M751</accession>
<name>A0A4Q8M751_9GAMM</name>
<dbReference type="RefSeq" id="WP_130515302.1">
    <property type="nucleotide sequence ID" value="NZ_SHMB01000001.1"/>
</dbReference>
<dbReference type="OrthoDB" id="5795476at2"/>
<organism evidence="4 6">
    <name type="scientific">Pseudoxanthomonas winnipegensis</name>
    <dbReference type="NCBI Taxonomy" id="2480810"/>
    <lineage>
        <taxon>Bacteria</taxon>
        <taxon>Pseudomonadati</taxon>
        <taxon>Pseudomonadota</taxon>
        <taxon>Gammaproteobacteria</taxon>
        <taxon>Lysobacterales</taxon>
        <taxon>Lysobacteraceae</taxon>
        <taxon>Pseudoxanthomonas</taxon>
    </lineage>
</organism>
<dbReference type="EMBL" id="SHMB01000001">
    <property type="protein sequence ID" value="TAA33110.1"/>
    <property type="molecule type" value="Genomic_DNA"/>
</dbReference>
<evidence type="ECO:0000313" key="4">
    <source>
        <dbReference type="EMBL" id="TAA44559.1"/>
    </source>
</evidence>
<feature type="signal peptide" evidence="1">
    <location>
        <begin position="1"/>
        <end position="17"/>
    </location>
</feature>
<sequence length="214" mass="22139">MKAPLLFLTLASTLALAGCSSLLGGGARTPTTIYAPPVQVTPDPAWPQVTTSIVVTKPTAPRLLDSARIAVRPSPDELQVYKGASWAQSATSMLEDAVLRTFEDSGKTGGVGSAESGIHGTYKLLLDVRRFESDYAGGATPAATLVVNAKLVRNLDQSVLASRTFSVAQPAAGTDIAQVVPAFDQALVQLTGQIVGWTLTTAAAQPATPPRASP</sequence>
<dbReference type="Gene3D" id="3.40.50.10610">
    <property type="entry name" value="ABC-type transport auxiliary lipoprotein component"/>
    <property type="match status" value="1"/>
</dbReference>
<dbReference type="AlphaFoldDB" id="A0A4Q8M751"/>
<keyword evidence="1" id="KW-0732">Signal</keyword>
<protein>
    <submittedName>
        <fullName evidence="4">ABC transporter</fullName>
    </submittedName>
</protein>
<dbReference type="InterPro" id="IPR005586">
    <property type="entry name" value="ABC_trans_aux"/>
</dbReference>
<evidence type="ECO:0000313" key="6">
    <source>
        <dbReference type="Proteomes" id="UP000294164"/>
    </source>
</evidence>
<dbReference type="Proteomes" id="UP000291286">
    <property type="component" value="Unassembled WGS sequence"/>
</dbReference>
<evidence type="ECO:0000256" key="1">
    <source>
        <dbReference type="SAM" id="SignalP"/>
    </source>
</evidence>
<dbReference type="PANTHER" id="PTHR36698">
    <property type="entry name" value="BLL5892 PROTEIN"/>
    <property type="match status" value="1"/>
</dbReference>
<dbReference type="PANTHER" id="PTHR36698:SF3">
    <property type="entry name" value="ABC-TYPE TRANSPORT AUXILIARY LIPOPROTEIN COMPONENT DOMAIN-CONTAINING PROTEIN"/>
    <property type="match status" value="1"/>
</dbReference>
<evidence type="ECO:0000313" key="5">
    <source>
        <dbReference type="Proteomes" id="UP000291286"/>
    </source>
</evidence>
<accession>A0A4Q8LR92</accession>
<gene>
    <name evidence="4" type="ORF">EA655_06405</name>
    <name evidence="3" type="ORF">EA661_02230</name>
</gene>